<evidence type="ECO:0000256" key="1">
    <source>
        <dbReference type="SAM" id="Phobius"/>
    </source>
</evidence>
<feature type="transmembrane region" description="Helical" evidence="1">
    <location>
        <begin position="12"/>
        <end position="30"/>
    </location>
</feature>
<dbReference type="EMBL" id="JAARRL010000002">
    <property type="protein sequence ID" value="MBC1499350.1"/>
    <property type="molecule type" value="Genomic_DNA"/>
</dbReference>
<dbReference type="AlphaFoldDB" id="A0A841Z271"/>
<comment type="caution">
    <text evidence="2">The sequence shown here is derived from an EMBL/GenBank/DDBJ whole genome shotgun (WGS) entry which is preliminary data.</text>
</comment>
<evidence type="ECO:0000313" key="2">
    <source>
        <dbReference type="EMBL" id="MBC1499350.1"/>
    </source>
</evidence>
<dbReference type="RefSeq" id="WP_185424240.1">
    <property type="nucleotide sequence ID" value="NZ_JAARRL010000002.1"/>
</dbReference>
<name>A0A841Z271_9LIST</name>
<sequence length="132" mass="15657">MDEKQKPTVKSLEIAVGFLTSVVISIISDFEIDNKILFAIVLSAFIILYLIYYIIRLNFWYKREWVLEKKARKDLEINREALKKIIETQRLEKETSLYTVADQKDLIFLLLNYVTLDDLNRIDVIRKLSNIK</sequence>
<keyword evidence="1" id="KW-0812">Transmembrane</keyword>
<accession>A0A841Z271</accession>
<organism evidence="2 3">
    <name type="scientific">Listeria weihenstephanensis</name>
    <dbReference type="NCBI Taxonomy" id="1006155"/>
    <lineage>
        <taxon>Bacteria</taxon>
        <taxon>Bacillati</taxon>
        <taxon>Bacillota</taxon>
        <taxon>Bacilli</taxon>
        <taxon>Bacillales</taxon>
        <taxon>Listeriaceae</taxon>
        <taxon>Listeria</taxon>
    </lineage>
</organism>
<evidence type="ECO:0000313" key="3">
    <source>
        <dbReference type="Proteomes" id="UP000564536"/>
    </source>
</evidence>
<dbReference type="Proteomes" id="UP000564536">
    <property type="component" value="Unassembled WGS sequence"/>
</dbReference>
<feature type="transmembrane region" description="Helical" evidence="1">
    <location>
        <begin position="36"/>
        <end position="55"/>
    </location>
</feature>
<keyword evidence="1" id="KW-0472">Membrane</keyword>
<gene>
    <name evidence="2" type="ORF">HB943_01955</name>
</gene>
<proteinExistence type="predicted"/>
<keyword evidence="1" id="KW-1133">Transmembrane helix</keyword>
<reference evidence="2 3" key="1">
    <citation type="submission" date="2020-03" db="EMBL/GenBank/DDBJ databases">
        <title>Soil Listeria distribution.</title>
        <authorList>
            <person name="Liao J."/>
            <person name="Wiedmann M."/>
        </authorList>
    </citation>
    <scope>NUCLEOTIDE SEQUENCE [LARGE SCALE GENOMIC DNA]</scope>
    <source>
        <strain evidence="2 3">FSL L7-1523</strain>
    </source>
</reference>
<protein>
    <submittedName>
        <fullName evidence="2">Uncharacterized protein</fullName>
    </submittedName>
</protein>